<dbReference type="InterPro" id="IPR038120">
    <property type="entry name" value="Rpb1_funnel_sf"/>
</dbReference>
<name>A0ABY8TTV2_TETOB</name>
<comment type="catalytic activity">
    <reaction evidence="11">
        <text>RNA(n) + a ribonucleoside 5'-triphosphate = RNA(n+1) + diphosphate</text>
        <dbReference type="Rhea" id="RHEA:21248"/>
        <dbReference type="Rhea" id="RHEA-COMP:14527"/>
        <dbReference type="Rhea" id="RHEA-COMP:17342"/>
        <dbReference type="ChEBI" id="CHEBI:33019"/>
        <dbReference type="ChEBI" id="CHEBI:61557"/>
        <dbReference type="ChEBI" id="CHEBI:140395"/>
        <dbReference type="EC" id="2.7.7.6"/>
    </reaction>
</comment>
<evidence type="ECO:0000256" key="8">
    <source>
        <dbReference type="ARBA" id="ARBA00022842"/>
    </source>
</evidence>
<dbReference type="InterPro" id="IPR015700">
    <property type="entry name" value="RPC1"/>
</dbReference>
<dbReference type="InterPro" id="IPR000722">
    <property type="entry name" value="RNA_pol_asu"/>
</dbReference>
<dbReference type="CDD" id="cd02736">
    <property type="entry name" value="RNAP_III_Rpc1_C"/>
    <property type="match status" value="1"/>
</dbReference>
<evidence type="ECO:0000256" key="7">
    <source>
        <dbReference type="ARBA" id="ARBA00022833"/>
    </source>
</evidence>
<dbReference type="EC" id="2.7.7.6" evidence="11"/>
<dbReference type="Gene3D" id="3.30.1490.180">
    <property type="entry name" value="RNA polymerase ii"/>
    <property type="match status" value="1"/>
</dbReference>
<keyword evidence="10" id="KW-0539">Nucleus</keyword>
<dbReference type="CDD" id="cd02583">
    <property type="entry name" value="RNAP_III_RPC1_N"/>
    <property type="match status" value="1"/>
</dbReference>
<dbReference type="InterPro" id="IPR007080">
    <property type="entry name" value="RNA_pol_Rpb1_1"/>
</dbReference>
<comment type="similarity">
    <text evidence="2">Belongs to the RNA polymerase beta' chain family. RpoC1 subfamily.</text>
</comment>
<dbReference type="InterPro" id="IPR006592">
    <property type="entry name" value="RNA_pol_N"/>
</dbReference>
<evidence type="ECO:0000313" key="14">
    <source>
        <dbReference type="EMBL" id="WIA12569.1"/>
    </source>
</evidence>
<dbReference type="Gene3D" id="6.10.250.2940">
    <property type="match status" value="1"/>
</dbReference>
<dbReference type="Gene3D" id="1.10.274.100">
    <property type="entry name" value="RNA polymerase Rpb1, domain 3"/>
    <property type="match status" value="1"/>
</dbReference>
<dbReference type="Proteomes" id="UP001244341">
    <property type="component" value="Chromosome 4b"/>
</dbReference>
<dbReference type="PANTHER" id="PTHR48446:SF1">
    <property type="entry name" value="DNA-DIRECTED RNA POLYMERASE SUBUNIT BETA' N-TERMINAL SECTION"/>
    <property type="match status" value="1"/>
</dbReference>
<keyword evidence="6" id="KW-0479">Metal-binding</keyword>
<dbReference type="InterPro" id="IPR007081">
    <property type="entry name" value="RNA_pol_Rpb1_5"/>
</dbReference>
<dbReference type="SUPFAM" id="SSF64484">
    <property type="entry name" value="beta and beta-prime subunits of DNA dependent RNA-polymerase"/>
    <property type="match status" value="1"/>
</dbReference>
<evidence type="ECO:0000259" key="13">
    <source>
        <dbReference type="SMART" id="SM00663"/>
    </source>
</evidence>
<evidence type="ECO:0000256" key="10">
    <source>
        <dbReference type="ARBA" id="ARBA00023242"/>
    </source>
</evidence>
<keyword evidence="8" id="KW-0460">Magnesium</keyword>
<comment type="function">
    <text evidence="11">DNA-dependent RNA polymerase catalyzes the transcription of DNA into RNA using the four ribonucleoside triphosphates as substrates.</text>
</comment>
<dbReference type="Gene3D" id="2.40.40.20">
    <property type="match status" value="1"/>
</dbReference>
<organism evidence="14 15">
    <name type="scientific">Tetradesmus obliquus</name>
    <name type="common">Green alga</name>
    <name type="synonym">Acutodesmus obliquus</name>
    <dbReference type="NCBI Taxonomy" id="3088"/>
    <lineage>
        <taxon>Eukaryota</taxon>
        <taxon>Viridiplantae</taxon>
        <taxon>Chlorophyta</taxon>
        <taxon>core chlorophytes</taxon>
        <taxon>Chlorophyceae</taxon>
        <taxon>CS clade</taxon>
        <taxon>Sphaeropleales</taxon>
        <taxon>Scenedesmaceae</taxon>
        <taxon>Tetradesmus</taxon>
    </lineage>
</organism>
<dbReference type="EMBL" id="CP126211">
    <property type="protein sequence ID" value="WIA12569.1"/>
    <property type="molecule type" value="Genomic_DNA"/>
</dbReference>
<keyword evidence="5 11" id="KW-0548">Nucleotidyltransferase</keyword>
<sequence length="1179" mass="125378">MENWDFLQVQAAMLINSDLPGVTLQQQQGAPQRPMRGFVQRLKGKQGRFRGNLSGKRVDFSARTVISPDPNLAIHQVCVPLHMATVLTFPERVTEHNMAKLKARVLNGAAAWPGANFVGLGDGARIWLRDEKIRRKAAHELKVGDVVERHLEAGDVVLFNRQPSLHRVSIMAFRAVVRPGRTLRFNECCCSPFNADFDGDEMNLHLPQTEEARAEAITLMGSVNNLCTPKNGEILIAATQDFLTCAFLLSSKDRFFSRSHFAQLAAAMGDGLDEIDLPPPTLLKPVELWTGKQLFGLLVRPNAATRIFLNFELPEREYSKKGESMCPKDGWVCFRNSNLISGRLGKAVLGGNKGGLFGSLAADFSPAVAAAAMGRLAKMAARAMGELGFSIGIDDVMPREQLLAEKAATLDRGYGSVQDYIGQYRKGSLQLEPGCNLEQTLEANVTGVLNGIREAAGKVCMDTLGHHNSPLIMSQCGSKGSAINIAQMVACVGQQSVGGKRCFNGFRERTLPHFPRGDKTPAGRGFVANSFFSGLTPSEFFFHTMAGREGLVDTAVKTAETGYMSRRLMKALEDLYVHYDATVRNAAGGIVQFAYGDDGLDPVVMEGKEGRPLDFERLLAKVRANLSSARAAAAAAVKAAQAAYAASGDADEAAGAAAAALPPVLEPREEAPLPEELRAAVAAALDVPELREPPGVAAGDDRAAAVADAARKAWSSLAFRSGLRDFLNGLVERYAAVRSSLGLPQDARGSGTAAAVLEYVAGCEGLTCSELAGFVQRCLAKYEAKRVDPGSTVGAVGAQSIGEPGTQMTLKTFHFAGVASMNVTLGVPRIKEIINGARNISTPIMKVCLESDRDVVAARLVKGRLERTTLGQVAADIAITFKPGSGAAGLGEAAIQVTLDMQAIAALQLAIDAHTVKWAILGAPKMKLKPDAIRAVAIDTLLVSPPDASRQGLLFGLEQLMAALPKVIVMGIPSVERAVINKNKDGRLNLLVEGTGLQAVMGTLGVAGHATSTNHVAEVEKCLGIEAARASIMAEIKYTMGSHGMSIDDRHTMLLADCMTYKGEVLGITRFGIAKMKDSVLHTASFEKTADHLFDAAIHGRADDVVGVSESIIMGIPMPTGTGLFKLLQDVGGLQERSRLRPGTGGSSSRGGAAHQMSGAAGVSIVPEEQRPPPLLAYG</sequence>
<dbReference type="InterPro" id="IPR035697">
    <property type="entry name" value="RNAP_III_RPC1_N"/>
</dbReference>
<evidence type="ECO:0000256" key="9">
    <source>
        <dbReference type="ARBA" id="ARBA00023163"/>
    </source>
</evidence>
<keyword evidence="9 11" id="KW-0804">Transcription</keyword>
<evidence type="ECO:0000313" key="15">
    <source>
        <dbReference type="Proteomes" id="UP001244341"/>
    </source>
</evidence>
<dbReference type="Gene3D" id="1.10.132.30">
    <property type="match status" value="1"/>
</dbReference>
<dbReference type="Pfam" id="PF04997">
    <property type="entry name" value="RNA_pol_Rpb1_1"/>
    <property type="match status" value="1"/>
</dbReference>
<dbReference type="Pfam" id="PF04998">
    <property type="entry name" value="RNA_pol_Rpb1_5"/>
    <property type="match status" value="1"/>
</dbReference>
<keyword evidence="3 11" id="KW-0240">DNA-directed RNA polymerase</keyword>
<dbReference type="PANTHER" id="PTHR48446">
    <property type="entry name" value="DNA-DIRECTED RNA POLYMERASE SUBUNIT BETA' N-TERMINAL SECTION"/>
    <property type="match status" value="1"/>
</dbReference>
<gene>
    <name evidence="14" type="ORF">OEZ85_006229</name>
</gene>
<reference evidence="14 15" key="1">
    <citation type="submission" date="2023-05" db="EMBL/GenBank/DDBJ databases">
        <title>A 100% complete, gapless, phased diploid assembly of the Scenedesmus obliquus UTEX 3031 genome.</title>
        <authorList>
            <person name="Biondi T.C."/>
            <person name="Hanschen E.R."/>
            <person name="Kwon T."/>
            <person name="Eng W."/>
            <person name="Kruse C.P.S."/>
            <person name="Koehler S.I."/>
            <person name="Kunde Y."/>
            <person name="Gleasner C.D."/>
            <person name="You Mak K.T."/>
            <person name="Polle J."/>
            <person name="Hovde B.T."/>
            <person name="Starkenburg S.R."/>
        </authorList>
    </citation>
    <scope>NUCLEOTIDE SEQUENCE [LARGE SCALE GENOMIC DNA]</scope>
    <source>
        <strain evidence="14 15">DOE0152z</strain>
    </source>
</reference>
<dbReference type="Gene3D" id="6.20.50.80">
    <property type="match status" value="1"/>
</dbReference>
<keyword evidence="7" id="KW-0862">Zinc</keyword>
<dbReference type="InterPro" id="IPR035698">
    <property type="entry name" value="RNAP_III_Rpc1_C"/>
</dbReference>
<evidence type="ECO:0000256" key="2">
    <source>
        <dbReference type="ARBA" id="ARBA00007207"/>
    </source>
</evidence>
<keyword evidence="4 11" id="KW-0808">Transferase</keyword>
<dbReference type="Pfam" id="PF04983">
    <property type="entry name" value="RNA_pol_Rpb1_3"/>
    <property type="match status" value="1"/>
</dbReference>
<evidence type="ECO:0000256" key="4">
    <source>
        <dbReference type="ARBA" id="ARBA00022679"/>
    </source>
</evidence>
<comment type="subcellular location">
    <subcellularLocation>
        <location evidence="1">Nucleus</location>
    </subcellularLocation>
</comment>
<accession>A0ABY8TTV2</accession>
<dbReference type="InterPro" id="IPR007066">
    <property type="entry name" value="RNA_pol_Rpb1_3"/>
</dbReference>
<dbReference type="SMART" id="SM00663">
    <property type="entry name" value="RPOLA_N"/>
    <property type="match status" value="1"/>
</dbReference>
<dbReference type="InterPro" id="IPR042102">
    <property type="entry name" value="RNA_pol_Rpb1_3_sf"/>
</dbReference>
<dbReference type="Gene3D" id="1.10.150.390">
    <property type="match status" value="1"/>
</dbReference>
<evidence type="ECO:0000256" key="5">
    <source>
        <dbReference type="ARBA" id="ARBA00022695"/>
    </source>
</evidence>
<proteinExistence type="inferred from homology"/>
<evidence type="ECO:0000256" key="3">
    <source>
        <dbReference type="ARBA" id="ARBA00022478"/>
    </source>
</evidence>
<feature type="domain" description="RNA polymerase N-terminal" evidence="13">
    <location>
        <begin position="1"/>
        <end position="250"/>
    </location>
</feature>
<protein>
    <recommendedName>
        <fullName evidence="11">DNA-directed RNA polymerase subunit</fullName>
        <ecNumber evidence="11">2.7.7.6</ecNumber>
    </recommendedName>
</protein>
<dbReference type="InterPro" id="IPR007083">
    <property type="entry name" value="RNA_pol_Rpb1_4"/>
</dbReference>
<evidence type="ECO:0000256" key="6">
    <source>
        <dbReference type="ARBA" id="ARBA00022723"/>
    </source>
</evidence>
<dbReference type="Pfam" id="PF05000">
    <property type="entry name" value="RNA_pol_Rpb1_4"/>
    <property type="match status" value="1"/>
</dbReference>
<evidence type="ECO:0000256" key="11">
    <source>
        <dbReference type="RuleBase" id="RU004279"/>
    </source>
</evidence>
<keyword evidence="15" id="KW-1185">Reference proteome</keyword>
<evidence type="ECO:0000256" key="12">
    <source>
        <dbReference type="SAM" id="MobiDB-lite"/>
    </source>
</evidence>
<feature type="region of interest" description="Disordered" evidence="12">
    <location>
        <begin position="1136"/>
        <end position="1179"/>
    </location>
</feature>
<evidence type="ECO:0000256" key="1">
    <source>
        <dbReference type="ARBA" id="ARBA00004123"/>
    </source>
</evidence>
<dbReference type="Pfam" id="PF00623">
    <property type="entry name" value="RNA_pol_Rpb1_2"/>
    <property type="match status" value="1"/>
</dbReference>